<name>A0A4Y9Y2Y4_9APHY</name>
<feature type="compositionally biased region" description="Low complexity" evidence="1">
    <location>
        <begin position="42"/>
        <end position="56"/>
    </location>
</feature>
<proteinExistence type="predicted"/>
<sequence>MRTSSEIHDYEALALKLAAATIKAAIELPRQRCSSIPTDVTSSRARASNALRNAPAKTSASSQDYIESRRVSDELLRAFGIGGSGRNEGSNPGAFELWA</sequence>
<evidence type="ECO:0000313" key="3">
    <source>
        <dbReference type="Proteomes" id="UP000298390"/>
    </source>
</evidence>
<gene>
    <name evidence="2" type="ORF">EVJ58_g7825</name>
</gene>
<protein>
    <submittedName>
        <fullName evidence="2">Uncharacterized protein</fullName>
    </submittedName>
</protein>
<evidence type="ECO:0000313" key="2">
    <source>
        <dbReference type="EMBL" id="TFY56133.1"/>
    </source>
</evidence>
<feature type="region of interest" description="Disordered" evidence="1">
    <location>
        <begin position="35"/>
        <end position="64"/>
    </location>
</feature>
<comment type="caution">
    <text evidence="2">The sequence shown here is derived from an EMBL/GenBank/DDBJ whole genome shotgun (WGS) entry which is preliminary data.</text>
</comment>
<organism evidence="2 3">
    <name type="scientific">Rhodofomes roseus</name>
    <dbReference type="NCBI Taxonomy" id="34475"/>
    <lineage>
        <taxon>Eukaryota</taxon>
        <taxon>Fungi</taxon>
        <taxon>Dikarya</taxon>
        <taxon>Basidiomycota</taxon>
        <taxon>Agaricomycotina</taxon>
        <taxon>Agaricomycetes</taxon>
        <taxon>Polyporales</taxon>
        <taxon>Rhodofomes</taxon>
    </lineage>
</organism>
<accession>A0A4Y9Y2Y4</accession>
<dbReference type="EMBL" id="SEKV01000530">
    <property type="protein sequence ID" value="TFY56133.1"/>
    <property type="molecule type" value="Genomic_DNA"/>
</dbReference>
<evidence type="ECO:0000256" key="1">
    <source>
        <dbReference type="SAM" id="MobiDB-lite"/>
    </source>
</evidence>
<dbReference type="AlphaFoldDB" id="A0A4Y9Y2Y4"/>
<dbReference type="Proteomes" id="UP000298390">
    <property type="component" value="Unassembled WGS sequence"/>
</dbReference>
<reference evidence="2 3" key="1">
    <citation type="submission" date="2019-01" db="EMBL/GenBank/DDBJ databases">
        <title>Genome sequencing of the rare red list fungi Fomitopsis rosea.</title>
        <authorList>
            <person name="Buettner E."/>
            <person name="Kellner H."/>
        </authorList>
    </citation>
    <scope>NUCLEOTIDE SEQUENCE [LARGE SCALE GENOMIC DNA]</scope>
    <source>
        <strain evidence="2 3">DSM 105464</strain>
    </source>
</reference>